<name>A0ACB9GHJ2_CICIN</name>
<accession>A0ACB9GHJ2</accession>
<dbReference type="EMBL" id="CM042010">
    <property type="protein sequence ID" value="KAI3783099.1"/>
    <property type="molecule type" value="Genomic_DNA"/>
</dbReference>
<protein>
    <submittedName>
        <fullName evidence="1">Uncharacterized protein</fullName>
    </submittedName>
</protein>
<dbReference type="Proteomes" id="UP001055811">
    <property type="component" value="Linkage Group LG02"/>
</dbReference>
<comment type="caution">
    <text evidence="1">The sequence shown here is derived from an EMBL/GenBank/DDBJ whole genome shotgun (WGS) entry which is preliminary data.</text>
</comment>
<proteinExistence type="predicted"/>
<reference evidence="2" key="1">
    <citation type="journal article" date="2022" name="Mol. Ecol. Resour.">
        <title>The genomes of chicory, endive, great burdock and yacon provide insights into Asteraceae palaeo-polyploidization history and plant inulin production.</title>
        <authorList>
            <person name="Fan W."/>
            <person name="Wang S."/>
            <person name="Wang H."/>
            <person name="Wang A."/>
            <person name="Jiang F."/>
            <person name="Liu H."/>
            <person name="Zhao H."/>
            <person name="Xu D."/>
            <person name="Zhang Y."/>
        </authorList>
    </citation>
    <scope>NUCLEOTIDE SEQUENCE [LARGE SCALE GENOMIC DNA]</scope>
    <source>
        <strain evidence="2">cv. Punajuju</strain>
    </source>
</reference>
<keyword evidence="2" id="KW-1185">Reference proteome</keyword>
<gene>
    <name evidence="1" type="ORF">L2E82_13161</name>
</gene>
<sequence>MASPKNEFIINYKRWDINDFPSSVSGIQSTAYSCFIISQLQKVRIIESKNTCYKVSPFKIKLKGLVGVFSYSFPRRQDSAI</sequence>
<organism evidence="1 2">
    <name type="scientific">Cichorium intybus</name>
    <name type="common">Chicory</name>
    <dbReference type="NCBI Taxonomy" id="13427"/>
    <lineage>
        <taxon>Eukaryota</taxon>
        <taxon>Viridiplantae</taxon>
        <taxon>Streptophyta</taxon>
        <taxon>Embryophyta</taxon>
        <taxon>Tracheophyta</taxon>
        <taxon>Spermatophyta</taxon>
        <taxon>Magnoliopsida</taxon>
        <taxon>eudicotyledons</taxon>
        <taxon>Gunneridae</taxon>
        <taxon>Pentapetalae</taxon>
        <taxon>asterids</taxon>
        <taxon>campanulids</taxon>
        <taxon>Asterales</taxon>
        <taxon>Asteraceae</taxon>
        <taxon>Cichorioideae</taxon>
        <taxon>Cichorieae</taxon>
        <taxon>Cichoriinae</taxon>
        <taxon>Cichorium</taxon>
    </lineage>
</organism>
<evidence type="ECO:0000313" key="2">
    <source>
        <dbReference type="Proteomes" id="UP001055811"/>
    </source>
</evidence>
<reference evidence="1 2" key="2">
    <citation type="journal article" date="2022" name="Mol. Ecol. Resour.">
        <title>The genomes of chicory, endive, great burdock and yacon provide insights into Asteraceae paleo-polyploidization history and plant inulin production.</title>
        <authorList>
            <person name="Fan W."/>
            <person name="Wang S."/>
            <person name="Wang H."/>
            <person name="Wang A."/>
            <person name="Jiang F."/>
            <person name="Liu H."/>
            <person name="Zhao H."/>
            <person name="Xu D."/>
            <person name="Zhang Y."/>
        </authorList>
    </citation>
    <scope>NUCLEOTIDE SEQUENCE [LARGE SCALE GENOMIC DNA]</scope>
    <source>
        <strain evidence="2">cv. Punajuju</strain>
        <tissue evidence="1">Leaves</tissue>
    </source>
</reference>
<evidence type="ECO:0000313" key="1">
    <source>
        <dbReference type="EMBL" id="KAI3783099.1"/>
    </source>
</evidence>